<protein>
    <recommendedName>
        <fullName evidence="4">DUF3558 domain-containing protein</fullName>
    </recommendedName>
</protein>
<feature type="signal peptide" evidence="1">
    <location>
        <begin position="1"/>
        <end position="22"/>
    </location>
</feature>
<comment type="caution">
    <text evidence="2">The sequence shown here is derived from an EMBL/GenBank/DDBJ whole genome shotgun (WGS) entry which is preliminary data.</text>
</comment>
<name>A0A7K3RRS9_9ACTN</name>
<evidence type="ECO:0000256" key="1">
    <source>
        <dbReference type="SAM" id="SignalP"/>
    </source>
</evidence>
<dbReference type="PROSITE" id="PS51257">
    <property type="entry name" value="PROKAR_LIPOPROTEIN"/>
    <property type="match status" value="1"/>
</dbReference>
<dbReference type="EMBL" id="JAAGMP010000309">
    <property type="protein sequence ID" value="NEC17857.1"/>
    <property type="molecule type" value="Genomic_DNA"/>
</dbReference>
<gene>
    <name evidence="2" type="ORF">G3I50_06210</name>
</gene>
<evidence type="ECO:0000313" key="3">
    <source>
        <dbReference type="Proteomes" id="UP000469670"/>
    </source>
</evidence>
<organism evidence="2 3">
    <name type="scientific">Streptomyces parvus</name>
    <dbReference type="NCBI Taxonomy" id="66428"/>
    <lineage>
        <taxon>Bacteria</taxon>
        <taxon>Bacillati</taxon>
        <taxon>Actinomycetota</taxon>
        <taxon>Actinomycetes</taxon>
        <taxon>Kitasatosporales</taxon>
        <taxon>Streptomycetaceae</taxon>
        <taxon>Streptomyces</taxon>
    </lineage>
</organism>
<keyword evidence="1" id="KW-0732">Signal</keyword>
<dbReference type="Proteomes" id="UP000469670">
    <property type="component" value="Unassembled WGS sequence"/>
</dbReference>
<proteinExistence type="predicted"/>
<evidence type="ECO:0000313" key="2">
    <source>
        <dbReference type="EMBL" id="NEC17857.1"/>
    </source>
</evidence>
<feature type="chain" id="PRO_5038621028" description="DUF3558 domain-containing protein" evidence="1">
    <location>
        <begin position="23"/>
        <end position="182"/>
    </location>
</feature>
<dbReference type="RefSeq" id="WP_164200464.1">
    <property type="nucleotide sequence ID" value="NZ_JAAGMP010000309.1"/>
</dbReference>
<reference evidence="2 3" key="1">
    <citation type="submission" date="2020-01" db="EMBL/GenBank/DDBJ databases">
        <title>Insect and environment-associated Actinomycetes.</title>
        <authorList>
            <person name="Currrie C."/>
            <person name="Chevrette M."/>
            <person name="Carlson C."/>
            <person name="Stubbendieck R."/>
            <person name="Wendt-Pienkowski E."/>
        </authorList>
    </citation>
    <scope>NUCLEOTIDE SEQUENCE [LARGE SCALE GENOMIC DNA]</scope>
    <source>
        <strain evidence="2 3">SID7590</strain>
    </source>
</reference>
<evidence type="ECO:0008006" key="4">
    <source>
        <dbReference type="Google" id="ProtNLM"/>
    </source>
</evidence>
<accession>A0A7K3RRS9</accession>
<dbReference type="AlphaFoldDB" id="A0A7K3RRS9"/>
<sequence>MRHAGRFAVAISFSLTIIAASAGCAEEQKKAAPELPKQFCWNAFDRGAVQSILPTGDRLTHDADIFYFAERKKSSNCLVYVNGNDAFSAFAKFQDDEFGFDWSSFDRLKPDPVRIGKKAIAWDTGAITYFPCRATANSGPSTARYLELTIYTTPAKVENQRKSLPHLLKQFAAFAQKELKCA</sequence>